<dbReference type="AlphaFoldDB" id="V4RGU2"/>
<dbReference type="GO" id="GO:0008360">
    <property type="term" value="P:regulation of cell shape"/>
    <property type="evidence" value="ECO:0007669"/>
    <property type="project" value="UniProtKB-UniRule"/>
</dbReference>
<feature type="active site" description="Proton donor/acceptor" evidence="9">
    <location>
        <position position="209"/>
    </location>
</feature>
<dbReference type="EMBL" id="AWXZ01000031">
    <property type="protein sequence ID" value="ESR24589.1"/>
    <property type="molecule type" value="Genomic_DNA"/>
</dbReference>
<evidence type="ECO:0000256" key="6">
    <source>
        <dbReference type="ARBA" id="ARBA00022960"/>
    </source>
</evidence>
<evidence type="ECO:0000259" key="11">
    <source>
        <dbReference type="PROSITE" id="PS52029"/>
    </source>
</evidence>
<reference evidence="12 13" key="1">
    <citation type="journal article" date="2014" name="Genome Announc.">
        <title>Draft Genome Sequence of Lutibaculum baratangense Strain AMV1T, Isolated from a Mud Volcano in Andamans, India.</title>
        <authorList>
            <person name="Singh A."/>
            <person name="Sreenivas A."/>
            <person name="Sathyanarayana Reddy G."/>
            <person name="Pinnaka A.K."/>
            <person name="Shivaji S."/>
        </authorList>
    </citation>
    <scope>NUCLEOTIDE SEQUENCE [LARGE SCALE GENOMIC DNA]</scope>
    <source>
        <strain evidence="12 13">AMV1</strain>
    </source>
</reference>
<dbReference type="eggNOG" id="COG1376">
    <property type="taxonomic scope" value="Bacteria"/>
</dbReference>
<dbReference type="InterPro" id="IPR050979">
    <property type="entry name" value="LD-transpeptidase"/>
</dbReference>
<dbReference type="PANTHER" id="PTHR30582:SF24">
    <property type="entry name" value="L,D-TRANSPEPTIDASE ERFK_SRFK-RELATED"/>
    <property type="match status" value="1"/>
</dbReference>
<dbReference type="PANTHER" id="PTHR30582">
    <property type="entry name" value="L,D-TRANSPEPTIDASE"/>
    <property type="match status" value="1"/>
</dbReference>
<dbReference type="FunFam" id="2.40.440.10:FF:000002">
    <property type="entry name" value="L,D-transpeptidase ErfK/SrfK"/>
    <property type="match status" value="1"/>
</dbReference>
<evidence type="ECO:0000256" key="3">
    <source>
        <dbReference type="ARBA" id="ARBA00022676"/>
    </source>
</evidence>
<dbReference type="Pfam" id="PF03734">
    <property type="entry name" value="YkuD"/>
    <property type="match status" value="1"/>
</dbReference>
<dbReference type="InterPro" id="IPR038063">
    <property type="entry name" value="Transpep_catalytic_dom"/>
</dbReference>
<keyword evidence="3" id="KW-0328">Glycosyltransferase</keyword>
<feature type="domain" description="L,D-TPase catalytic" evidence="11">
    <location>
        <begin position="113"/>
        <end position="249"/>
    </location>
</feature>
<evidence type="ECO:0000256" key="7">
    <source>
        <dbReference type="ARBA" id="ARBA00022984"/>
    </source>
</evidence>
<evidence type="ECO:0000256" key="1">
    <source>
        <dbReference type="ARBA" id="ARBA00004752"/>
    </source>
</evidence>
<accession>V4RGU2</accession>
<dbReference type="SUPFAM" id="SSF141523">
    <property type="entry name" value="L,D-transpeptidase catalytic domain-like"/>
    <property type="match status" value="1"/>
</dbReference>
<evidence type="ECO:0000256" key="10">
    <source>
        <dbReference type="SAM" id="MobiDB-lite"/>
    </source>
</evidence>
<dbReference type="UniPathway" id="UPA00219"/>
<keyword evidence="13" id="KW-1185">Reference proteome</keyword>
<dbReference type="GO" id="GO:0071555">
    <property type="term" value="P:cell wall organization"/>
    <property type="evidence" value="ECO:0007669"/>
    <property type="project" value="UniProtKB-UniRule"/>
</dbReference>
<keyword evidence="5" id="KW-0378">Hydrolase</keyword>
<evidence type="ECO:0000256" key="2">
    <source>
        <dbReference type="ARBA" id="ARBA00005992"/>
    </source>
</evidence>
<keyword evidence="7 9" id="KW-0573">Peptidoglycan synthesis</keyword>
<dbReference type="PROSITE" id="PS52029">
    <property type="entry name" value="LD_TPASE"/>
    <property type="match status" value="1"/>
</dbReference>
<dbReference type="Gene3D" id="2.40.440.10">
    <property type="entry name" value="L,D-transpeptidase catalytic domain-like"/>
    <property type="match status" value="1"/>
</dbReference>
<comment type="similarity">
    <text evidence="2">Belongs to the YkuD family.</text>
</comment>
<keyword evidence="6 9" id="KW-0133">Cell shape</keyword>
<keyword evidence="4" id="KW-0808">Transferase</keyword>
<evidence type="ECO:0000256" key="8">
    <source>
        <dbReference type="ARBA" id="ARBA00023316"/>
    </source>
</evidence>
<feature type="compositionally biased region" description="Basic and acidic residues" evidence="10">
    <location>
        <begin position="1"/>
        <end position="23"/>
    </location>
</feature>
<comment type="caution">
    <text evidence="12">The sequence shown here is derived from an EMBL/GenBank/DDBJ whole genome shotgun (WGS) entry which is preliminary data.</text>
</comment>
<dbReference type="Proteomes" id="UP000017819">
    <property type="component" value="Unassembled WGS sequence"/>
</dbReference>
<name>V4RGU2_9HYPH</name>
<evidence type="ECO:0000313" key="12">
    <source>
        <dbReference type="EMBL" id="ESR24589.1"/>
    </source>
</evidence>
<gene>
    <name evidence="12" type="ORF">N177_2423</name>
</gene>
<evidence type="ECO:0000256" key="9">
    <source>
        <dbReference type="PROSITE-ProRule" id="PRU01373"/>
    </source>
</evidence>
<keyword evidence="8 9" id="KW-0961">Cell wall biogenesis/degradation</keyword>
<comment type="pathway">
    <text evidence="1 9">Cell wall biogenesis; peptidoglycan biosynthesis.</text>
</comment>
<organism evidence="12 13">
    <name type="scientific">Lutibaculum baratangense AMV1</name>
    <dbReference type="NCBI Taxonomy" id="631454"/>
    <lineage>
        <taxon>Bacteria</taxon>
        <taxon>Pseudomonadati</taxon>
        <taxon>Pseudomonadota</taxon>
        <taxon>Alphaproteobacteria</taxon>
        <taxon>Hyphomicrobiales</taxon>
        <taxon>Tepidamorphaceae</taxon>
        <taxon>Lutibaculum</taxon>
    </lineage>
</organism>
<protein>
    <submittedName>
        <fullName evidence="12">ErfK/YbiS/YcfS/YnhG family protein/Tat domain protein</fullName>
    </submittedName>
</protein>
<evidence type="ECO:0000256" key="4">
    <source>
        <dbReference type="ARBA" id="ARBA00022679"/>
    </source>
</evidence>
<feature type="active site" description="Nucleophile" evidence="9">
    <location>
        <position position="225"/>
    </location>
</feature>
<evidence type="ECO:0000256" key="5">
    <source>
        <dbReference type="ARBA" id="ARBA00022801"/>
    </source>
</evidence>
<feature type="region of interest" description="Disordered" evidence="10">
    <location>
        <begin position="1"/>
        <end position="34"/>
    </location>
</feature>
<dbReference type="GO" id="GO:0018104">
    <property type="term" value="P:peptidoglycan-protein cross-linking"/>
    <property type="evidence" value="ECO:0007669"/>
    <property type="project" value="TreeGrafter"/>
</dbReference>
<dbReference type="STRING" id="631454.N177_2423"/>
<evidence type="ECO:0000313" key="13">
    <source>
        <dbReference type="Proteomes" id="UP000017819"/>
    </source>
</evidence>
<sequence length="256" mass="28424">MKIGGGDHDRTADFRSSSRDMTHNPENNGRGGLTRRGLVAGLPLFLAACNSGARPDPLAVRPEMPAMDIPARYVSMYGPMPNEQFPVPRIDLRQIDPRYWRREVPDPTGEAPGTIIVDTSGPFLYHVQTGGRAMRYGVGVGRQGFEWAGRATIQDKKPWPTWTPPASMIERQPELEKYRNGQDPGLDNPLGARALYLFQNGRDTLYRIHGTNEPWSIGKSMSSGCIRLLNQDIIHLYDNTTIGTPVLVKQGNTGWA</sequence>
<proteinExistence type="inferred from homology"/>
<dbReference type="PATRIC" id="fig|631454.5.peg.2392"/>
<dbReference type="GO" id="GO:0071972">
    <property type="term" value="F:peptidoglycan L,D-transpeptidase activity"/>
    <property type="evidence" value="ECO:0007669"/>
    <property type="project" value="TreeGrafter"/>
</dbReference>
<dbReference type="CDD" id="cd16913">
    <property type="entry name" value="YkuD_like"/>
    <property type="match status" value="1"/>
</dbReference>
<dbReference type="GO" id="GO:0016757">
    <property type="term" value="F:glycosyltransferase activity"/>
    <property type="evidence" value="ECO:0007669"/>
    <property type="project" value="UniProtKB-KW"/>
</dbReference>
<dbReference type="GO" id="GO:0005576">
    <property type="term" value="C:extracellular region"/>
    <property type="evidence" value="ECO:0007669"/>
    <property type="project" value="TreeGrafter"/>
</dbReference>
<dbReference type="InterPro" id="IPR005490">
    <property type="entry name" value="LD_TPept_cat_dom"/>
</dbReference>